<evidence type="ECO:0000313" key="3">
    <source>
        <dbReference type="Proteomes" id="UP000794436"/>
    </source>
</evidence>
<proteinExistence type="predicted"/>
<dbReference type="EMBL" id="SPLM01000005">
    <property type="protein sequence ID" value="TMW67249.1"/>
    <property type="molecule type" value="Genomic_DNA"/>
</dbReference>
<name>A0A8K1CQ91_PYTOL</name>
<reference evidence="2" key="1">
    <citation type="submission" date="2019-03" db="EMBL/GenBank/DDBJ databases">
        <title>Long read genome sequence of the mycoparasitic Pythium oligandrum ATCC 38472 isolated from sugarbeet rhizosphere.</title>
        <authorList>
            <person name="Gaulin E."/>
        </authorList>
    </citation>
    <scope>NUCLEOTIDE SEQUENCE</scope>
    <source>
        <strain evidence="2">ATCC 38472_TT</strain>
    </source>
</reference>
<dbReference type="Proteomes" id="UP000794436">
    <property type="component" value="Unassembled WGS sequence"/>
</dbReference>
<feature type="compositionally biased region" description="Basic residues" evidence="1">
    <location>
        <begin position="62"/>
        <end position="72"/>
    </location>
</feature>
<evidence type="ECO:0000313" key="2">
    <source>
        <dbReference type="EMBL" id="TMW67249.1"/>
    </source>
</evidence>
<protein>
    <submittedName>
        <fullName evidence="2">Uncharacterized protein</fullName>
    </submittedName>
</protein>
<gene>
    <name evidence="2" type="ORF">Poli38472_012365</name>
</gene>
<sequence>MFLATSQMSVETASDCRKRLATSELPGHAATTSESDEEGQRTETTADFGRTSSDCGEDSAIKRRRQKKKHYKPTYYVRKNEITTLQEEISDLSSQVGQLKTAKRITTPVSVHDPVFQNAILRQGLKATDLVLSGAQSVMSSHLVEEMRNPLHTPIHLTSDPTQRHRTLKALRQKKLDDTLAFLLQRVHTLDLRRTHRQGEEFDTANGDHVYTQCDVTPFRGITSVKDAYDDAVSALLYHEFSIWEKLDITTVCDDDTTVNDENISQCRFLTSTPEGIEIEKNLVVFRRFEEESERVQGPHGLIMLDSVDHDELHPYQTSTRVRMDFTHGILLTQCLRHDGDPTVSMVRWSYKRSQQPLCGIPPALNDRLMDLFAQWCAAILRVIRDQVERELDGRYDAALAIAQMHARPTGSDRTSSESEEERQPAVKRKRNYKPTYYARKDEIETLQAEIRDLTTQLQTTETDAQVRRETKTPTRQNQTLRAALQKVDLAITGAQAILLSHTANQARNPLQTYIHLPLEPSERRRVLLAIQPDVLDDGMRFIQQRMHTVNLRRPHRQTESFDDDRGDHIFIQCDVTPVRGEANTQDVYNKVLMAVHHQEFSVWERLGIKALCDAPEDPHTSASQWRFLATTNSQVEVEKNIAAFHCFVQDPSTPYGLLVQHSIENDELYPYQPSQRVRHDLSAVVLVCSAPALTPSQPPVVSIVRWSFVRLHRPHCGLSVDQEDHLVELFSHWCEAISQLAREYVQLKKTT</sequence>
<feature type="region of interest" description="Disordered" evidence="1">
    <location>
        <begin position="407"/>
        <end position="431"/>
    </location>
</feature>
<evidence type="ECO:0000256" key="1">
    <source>
        <dbReference type="SAM" id="MobiDB-lite"/>
    </source>
</evidence>
<organism evidence="2 3">
    <name type="scientific">Pythium oligandrum</name>
    <name type="common">Mycoparasitic fungus</name>
    <dbReference type="NCBI Taxonomy" id="41045"/>
    <lineage>
        <taxon>Eukaryota</taxon>
        <taxon>Sar</taxon>
        <taxon>Stramenopiles</taxon>
        <taxon>Oomycota</taxon>
        <taxon>Peronosporomycetes</taxon>
        <taxon>Pythiales</taxon>
        <taxon>Pythiaceae</taxon>
        <taxon>Pythium</taxon>
    </lineage>
</organism>
<feature type="compositionally biased region" description="Polar residues" evidence="1">
    <location>
        <begin position="1"/>
        <end position="12"/>
    </location>
</feature>
<feature type="compositionally biased region" description="Polar residues" evidence="1">
    <location>
        <begin position="42"/>
        <end position="54"/>
    </location>
</feature>
<dbReference type="AlphaFoldDB" id="A0A8K1CQ91"/>
<keyword evidence="3" id="KW-1185">Reference proteome</keyword>
<accession>A0A8K1CQ91</accession>
<feature type="region of interest" description="Disordered" evidence="1">
    <location>
        <begin position="1"/>
        <end position="72"/>
    </location>
</feature>
<comment type="caution">
    <text evidence="2">The sequence shown here is derived from an EMBL/GenBank/DDBJ whole genome shotgun (WGS) entry which is preliminary data.</text>
</comment>